<evidence type="ECO:0000313" key="4">
    <source>
        <dbReference type="Proteomes" id="UP000051859"/>
    </source>
</evidence>
<dbReference type="Pfam" id="PF13472">
    <property type="entry name" value="Lipase_GDSL_2"/>
    <property type="match status" value="1"/>
</dbReference>
<keyword evidence="1" id="KW-0812">Transmembrane</keyword>
<sequence length="327" mass="36399">MLGLKSASAVLALFIFRWEKMKIIKEVGLSIIGILVITVLILAGMGFFKNNPSSEPNDAKNTSSSPTTKVQKRVDILALGDSLTQGVGDLKDQNGYQQRLAKNIRKKSEIKKVQVYNEGISGERSDQILARLKKSSKIQKEVSKSEILIVTAGGNDLFQKLQKDATDSTSQITVNVNKASLEYQKNLQEIFKIARRINPKIKIAMVGVYNPFFVYFPNVTAITNAITTFNATAQATTDYFTNAVFVDINALSVGQYKTSSQQSKLAKESTEDDIAVVEKSQLEQKQFDTKEKNNYLSDADHFHPNNKGYDMMTDKIYKGLNKAGFLK</sequence>
<dbReference type="CDD" id="cd04506">
    <property type="entry name" value="SGNH_hydrolase_YpmR_like"/>
    <property type="match status" value="1"/>
</dbReference>
<dbReference type="AlphaFoldDB" id="A0A0R2KV87"/>
<evidence type="ECO:0000313" key="3">
    <source>
        <dbReference type="EMBL" id="KRN93422.1"/>
    </source>
</evidence>
<dbReference type="InterPro" id="IPR013830">
    <property type="entry name" value="SGNH_hydro"/>
</dbReference>
<dbReference type="EMBL" id="JQBX01000015">
    <property type="protein sequence ID" value="KRN93422.1"/>
    <property type="molecule type" value="Genomic_DNA"/>
</dbReference>
<gene>
    <name evidence="3" type="ORF">IV81_GL000529</name>
</gene>
<dbReference type="SUPFAM" id="SSF52266">
    <property type="entry name" value="SGNH hydrolase"/>
    <property type="match status" value="1"/>
</dbReference>
<dbReference type="GO" id="GO:0004622">
    <property type="term" value="F:phosphatidylcholine lysophospholipase activity"/>
    <property type="evidence" value="ECO:0007669"/>
    <property type="project" value="TreeGrafter"/>
</dbReference>
<protein>
    <submittedName>
        <fullName evidence="3">Lysophospholipase L1 related esterase</fullName>
    </submittedName>
</protein>
<dbReference type="PANTHER" id="PTHR30383">
    <property type="entry name" value="THIOESTERASE 1/PROTEASE 1/LYSOPHOSPHOLIPASE L1"/>
    <property type="match status" value="1"/>
</dbReference>
<dbReference type="PANTHER" id="PTHR30383:SF27">
    <property type="entry name" value="SPORE GERMINATION LIPASE LIPC"/>
    <property type="match status" value="1"/>
</dbReference>
<organism evidence="3 4">
    <name type="scientific">Pediococcus stilesii</name>
    <dbReference type="NCBI Taxonomy" id="331679"/>
    <lineage>
        <taxon>Bacteria</taxon>
        <taxon>Bacillati</taxon>
        <taxon>Bacillota</taxon>
        <taxon>Bacilli</taxon>
        <taxon>Lactobacillales</taxon>
        <taxon>Lactobacillaceae</taxon>
        <taxon>Pediococcus</taxon>
    </lineage>
</organism>
<accession>A0A0R2KV87</accession>
<evidence type="ECO:0000259" key="2">
    <source>
        <dbReference type="Pfam" id="PF13472"/>
    </source>
</evidence>
<dbReference type="InterPro" id="IPR051532">
    <property type="entry name" value="Ester_Hydrolysis_Enzymes"/>
</dbReference>
<reference evidence="3 4" key="1">
    <citation type="journal article" date="2015" name="Genome Announc.">
        <title>Expanding the biotechnology potential of lactobacilli through comparative genomics of 213 strains and associated genera.</title>
        <authorList>
            <person name="Sun Z."/>
            <person name="Harris H.M."/>
            <person name="McCann A."/>
            <person name="Guo C."/>
            <person name="Argimon S."/>
            <person name="Zhang W."/>
            <person name="Yang X."/>
            <person name="Jeffery I.B."/>
            <person name="Cooney J.C."/>
            <person name="Kagawa T.F."/>
            <person name="Liu W."/>
            <person name="Song Y."/>
            <person name="Salvetti E."/>
            <person name="Wrobel A."/>
            <person name="Rasinkangas P."/>
            <person name="Parkhill J."/>
            <person name="Rea M.C."/>
            <person name="O'Sullivan O."/>
            <person name="Ritari J."/>
            <person name="Douillard F.P."/>
            <person name="Paul Ross R."/>
            <person name="Yang R."/>
            <person name="Briner A.E."/>
            <person name="Felis G.E."/>
            <person name="de Vos W.M."/>
            <person name="Barrangou R."/>
            <person name="Klaenhammer T.R."/>
            <person name="Caufield P.W."/>
            <person name="Cui Y."/>
            <person name="Zhang H."/>
            <person name="O'Toole P.W."/>
        </authorList>
    </citation>
    <scope>NUCLEOTIDE SEQUENCE [LARGE SCALE GENOMIC DNA]</scope>
    <source>
        <strain evidence="3 4">DSM 18001</strain>
    </source>
</reference>
<dbReference type="STRING" id="331679.IV81_GL000529"/>
<comment type="caution">
    <text evidence="3">The sequence shown here is derived from an EMBL/GenBank/DDBJ whole genome shotgun (WGS) entry which is preliminary data.</text>
</comment>
<proteinExistence type="predicted"/>
<dbReference type="PATRIC" id="fig|331679.3.peg.536"/>
<feature type="domain" description="SGNH hydrolase-type esterase" evidence="2">
    <location>
        <begin position="78"/>
        <end position="310"/>
    </location>
</feature>
<keyword evidence="1" id="KW-1133">Transmembrane helix</keyword>
<keyword evidence="4" id="KW-1185">Reference proteome</keyword>
<keyword evidence="1" id="KW-0472">Membrane</keyword>
<feature type="transmembrane region" description="Helical" evidence="1">
    <location>
        <begin position="27"/>
        <end position="48"/>
    </location>
</feature>
<evidence type="ECO:0000256" key="1">
    <source>
        <dbReference type="SAM" id="Phobius"/>
    </source>
</evidence>
<dbReference type="InterPro" id="IPR036514">
    <property type="entry name" value="SGNH_hydro_sf"/>
</dbReference>
<dbReference type="Proteomes" id="UP000051859">
    <property type="component" value="Unassembled WGS sequence"/>
</dbReference>
<name>A0A0R2KV87_9LACO</name>
<dbReference type="Gene3D" id="3.40.50.1110">
    <property type="entry name" value="SGNH hydrolase"/>
    <property type="match status" value="1"/>
</dbReference>